<evidence type="ECO:0000256" key="5">
    <source>
        <dbReference type="ARBA" id="ARBA00022824"/>
    </source>
</evidence>
<proteinExistence type="inferred from homology"/>
<dbReference type="EMBL" id="QZAV01000162">
    <property type="protein sequence ID" value="THX36603.1"/>
    <property type="molecule type" value="Genomic_DNA"/>
</dbReference>
<comment type="subcellular location">
    <subcellularLocation>
        <location evidence="8">Endoplasmic reticulum membrane</location>
        <topology evidence="8">Single-pass type I membrane protein</topology>
    </subcellularLocation>
    <subcellularLocation>
        <location evidence="1">Membrane</location>
        <topology evidence="1">Single-pass type I membrane protein</topology>
    </subcellularLocation>
</comment>
<keyword evidence="4 8" id="KW-0812">Transmembrane</keyword>
<keyword evidence="12" id="KW-0808">Transferase</keyword>
<feature type="domain" description="OST48 N-terminal" evidence="10">
    <location>
        <begin position="158"/>
        <end position="415"/>
    </location>
</feature>
<dbReference type="Proteomes" id="UP000308953">
    <property type="component" value="Unassembled WGS sequence"/>
</dbReference>
<evidence type="ECO:0000256" key="4">
    <source>
        <dbReference type="ARBA" id="ARBA00022692"/>
    </source>
</evidence>
<accession>A0A4S9ES95</accession>
<evidence type="ECO:0000256" key="3">
    <source>
        <dbReference type="ARBA" id="ARBA00008743"/>
    </source>
</evidence>
<evidence type="ECO:0000256" key="1">
    <source>
        <dbReference type="ARBA" id="ARBA00004479"/>
    </source>
</evidence>
<dbReference type="Pfam" id="PF03345">
    <property type="entry name" value="OST48_N"/>
    <property type="match status" value="1"/>
</dbReference>
<evidence type="ECO:0000256" key="6">
    <source>
        <dbReference type="ARBA" id="ARBA00022989"/>
    </source>
</evidence>
<gene>
    <name evidence="12" type="ORF">D6D10_06526</name>
</gene>
<feature type="domain" description="OST48 middle" evidence="11">
    <location>
        <begin position="451"/>
        <end position="590"/>
    </location>
</feature>
<keyword evidence="6 8" id="KW-1133">Transmembrane helix</keyword>
<evidence type="ECO:0000256" key="2">
    <source>
        <dbReference type="ARBA" id="ARBA00004922"/>
    </source>
</evidence>
<dbReference type="InterPro" id="IPR055457">
    <property type="entry name" value="OST48_N"/>
</dbReference>
<dbReference type="AlphaFoldDB" id="A0A4S9ES95"/>
<dbReference type="InterPro" id="IPR005013">
    <property type="entry name" value="DDOST_48_kDa_subunit"/>
</dbReference>
<dbReference type="PANTHER" id="PTHR10830">
    <property type="entry name" value="DOLICHYL-DIPHOSPHOOLIGOSACCHARIDE--PROTEIN GLYCOSYLTRANSFERASE 48 KDA SUBUNIT"/>
    <property type="match status" value="1"/>
</dbReference>
<evidence type="ECO:0000313" key="12">
    <source>
        <dbReference type="EMBL" id="THX36603.1"/>
    </source>
</evidence>
<dbReference type="InterPro" id="IPR055459">
    <property type="entry name" value="OST48_MD"/>
</dbReference>
<evidence type="ECO:0000259" key="10">
    <source>
        <dbReference type="Pfam" id="PF03345"/>
    </source>
</evidence>
<evidence type="ECO:0000259" key="11">
    <source>
        <dbReference type="Pfam" id="PF23358"/>
    </source>
</evidence>
<comment type="caution">
    <text evidence="12">The sequence shown here is derived from an EMBL/GenBank/DDBJ whole genome shotgun (WGS) entry which is preliminary data.</text>
</comment>
<comment type="subunit">
    <text evidence="8">Component of the oligosaccharyltransferase (OST) complex.</text>
</comment>
<sequence>MLRGPLGTEEGVLAVVSDARLIEKLALGAEADGTKIYGGERLTRVGQRDLRTRTVTEAGADGRDDEGHDGTDAADDDGPEDGGLVAGSPLDVETRAAALRIALRVYGGQLELRLRVGYAVSSCFLIIQLRQAKMKSFLSLLLLGLISLVQALSSTGNRLLVVLEEASDKSKYSSFFGDLESRGYSVTYESPKSSGLSLFKHGNLAYDHLVLLPPKSKGFGPQLTPNILVDYVNNNGNVLLALSADQPIPAAVASLLLEFDVTLPPERSALVVDHINYDTKSAADKHDVLLIPAPKSLKPGVKNYFGVDGTLAVPRAVGQLLGNASPLLAPILRAPETAYSYNPKEEEALEDVFASGAQLSLISAFQARNSARFTVLGSAEMLQDTWFNAQVKAPKAIQATSTANKAFAEKLSAWTFQEIGVLKVGKVQHYLNEGKVKDSTNLSVSEFPEINPVMYRIKNDVHYSIELSEYDGDRLVPFIPSSEDSLQLEFSMLSPFHRLALKPTSRTANSTIFSTTFTVPDQHGIFNFIVNYKRPFLSNVYEKRTVTVRHFAHDEWPRSFVISGAYPWIAGIGVTATGWLIFVAVWLYSKPDESKAKKTQ</sequence>
<comment type="function">
    <text evidence="8">Subunit of the oligosaccharyl transferase (OST) complex that catalyzes the initial transfer of a defined glycan (Glc(3)Man(9)GlcNAc(2) in eukaryotes) from the lipid carrier dolichol-pyrophosphate to an asparagine residue within an Asn-X-Ser/Thr consensus motif in nascent polypeptide chains, the first step in protein N-glycosylation. N-glycosylation occurs cotranslationally and the complex associates with the Sec61 complex at the channel-forming translocon complex that mediates protein translocation across the endoplasmic reticulum (ER).</text>
</comment>
<feature type="region of interest" description="Disordered" evidence="9">
    <location>
        <begin position="53"/>
        <end position="87"/>
    </location>
</feature>
<reference evidence="12 13" key="1">
    <citation type="submission" date="2018-10" db="EMBL/GenBank/DDBJ databases">
        <title>Fifty Aureobasidium pullulans genomes reveal a recombining polyextremotolerant generalist.</title>
        <authorList>
            <person name="Gostincar C."/>
            <person name="Turk M."/>
            <person name="Zajc J."/>
            <person name="Gunde-Cimerman N."/>
        </authorList>
    </citation>
    <scope>NUCLEOTIDE SEQUENCE [LARGE SCALE GENOMIC DNA]</scope>
    <source>
        <strain evidence="12 13">EXF-9785</strain>
    </source>
</reference>
<dbReference type="PANTHER" id="PTHR10830:SF0">
    <property type="entry name" value="DOLICHYL-DIPHOSPHOOLIGOSACCHARIDE--PROTEIN GLYCOSYLTRANSFERASE 48 KDA SUBUNIT"/>
    <property type="match status" value="1"/>
</dbReference>
<evidence type="ECO:0000256" key="8">
    <source>
        <dbReference type="RuleBase" id="RU361142"/>
    </source>
</evidence>
<evidence type="ECO:0000256" key="9">
    <source>
        <dbReference type="SAM" id="MobiDB-lite"/>
    </source>
</evidence>
<evidence type="ECO:0000313" key="13">
    <source>
        <dbReference type="Proteomes" id="UP000308953"/>
    </source>
</evidence>
<dbReference type="GO" id="GO:0008250">
    <property type="term" value="C:oligosaccharyltransferase complex"/>
    <property type="evidence" value="ECO:0007669"/>
    <property type="project" value="TreeGrafter"/>
</dbReference>
<feature type="compositionally biased region" description="Basic and acidic residues" evidence="9">
    <location>
        <begin position="53"/>
        <end position="71"/>
    </location>
</feature>
<evidence type="ECO:0000256" key="7">
    <source>
        <dbReference type="ARBA" id="ARBA00023136"/>
    </source>
</evidence>
<feature type="transmembrane region" description="Helical" evidence="8">
    <location>
        <begin position="565"/>
        <end position="588"/>
    </location>
</feature>
<dbReference type="GO" id="GO:0018279">
    <property type="term" value="P:protein N-linked glycosylation via asparagine"/>
    <property type="evidence" value="ECO:0007669"/>
    <property type="project" value="UniProtKB-UniRule"/>
</dbReference>
<protein>
    <recommendedName>
        <fullName evidence="8">Dolichyl-diphosphooligosaccharide--protein glycosyltransferase subunit WBP1</fullName>
        <shortName evidence="8">Oligosaccharyl transferase subunit WBP1</shortName>
    </recommendedName>
</protein>
<organism evidence="12 13">
    <name type="scientific">Aureobasidium pullulans</name>
    <name type="common">Black yeast</name>
    <name type="synonym">Pullularia pullulans</name>
    <dbReference type="NCBI Taxonomy" id="5580"/>
    <lineage>
        <taxon>Eukaryota</taxon>
        <taxon>Fungi</taxon>
        <taxon>Dikarya</taxon>
        <taxon>Ascomycota</taxon>
        <taxon>Pezizomycotina</taxon>
        <taxon>Dothideomycetes</taxon>
        <taxon>Dothideomycetidae</taxon>
        <taxon>Dothideales</taxon>
        <taxon>Saccotheciaceae</taxon>
        <taxon>Aureobasidium</taxon>
    </lineage>
</organism>
<keyword evidence="7 8" id="KW-0472">Membrane</keyword>
<keyword evidence="5 8" id="KW-0256">Endoplasmic reticulum</keyword>
<dbReference type="Pfam" id="PF23358">
    <property type="entry name" value="OST48_MD"/>
    <property type="match status" value="1"/>
</dbReference>
<comment type="similarity">
    <text evidence="3 8">Belongs to the DDOST 48 kDa subunit family.</text>
</comment>
<name>A0A4S9ES95_AURPU</name>
<comment type="pathway">
    <text evidence="2 8">Protein modification; protein glycosylation.</text>
</comment>
<dbReference type="UniPathway" id="UPA00378"/>
<dbReference type="GO" id="GO:0016740">
    <property type="term" value="F:transferase activity"/>
    <property type="evidence" value="ECO:0007669"/>
    <property type="project" value="UniProtKB-KW"/>
</dbReference>